<proteinExistence type="inferred from homology"/>
<evidence type="ECO:0000256" key="6">
    <source>
        <dbReference type="ARBA" id="ARBA00022989"/>
    </source>
</evidence>
<protein>
    <submittedName>
        <fullName evidence="9">Branched-chain amino acid permease protein/azaleucin resistance protein AzlC</fullName>
    </submittedName>
</protein>
<dbReference type="RefSeq" id="WP_050356293.1">
    <property type="nucleotide sequence ID" value="NZ_LGSS01000018.1"/>
</dbReference>
<dbReference type="InterPro" id="IPR011606">
    <property type="entry name" value="Brnchd-chn_aa_trnsp_permease"/>
</dbReference>
<sequence>MKNILKNKDIKEGLISSVPIVIGYLSISITFGILAKSSSVSFIDAMLMSAFVYAGAGQFMAINLMISGIGAGEIIFTTLLINFRFFLISASFVNRLNEKLGKWNLFIGHTLTDETFSIISFREKEIKKDYVIPLQITSYSSWVIGTLIGYIAGGLLPKILIDSMGMALYAMFVSILVPQFKKNYKIAILVALSAILNTLFTYFNFLPQGWGLILSIVISSAIGASLFKDDNNSGVNDDE</sequence>
<keyword evidence="6 8" id="KW-1133">Transmembrane helix</keyword>
<dbReference type="GO" id="GO:1903785">
    <property type="term" value="P:L-valine transmembrane transport"/>
    <property type="evidence" value="ECO:0007669"/>
    <property type="project" value="TreeGrafter"/>
</dbReference>
<evidence type="ECO:0000313" key="10">
    <source>
        <dbReference type="Proteomes" id="UP000037267"/>
    </source>
</evidence>
<accession>A0A0L0W727</accession>
<evidence type="ECO:0000256" key="5">
    <source>
        <dbReference type="ARBA" id="ARBA00022692"/>
    </source>
</evidence>
<dbReference type="STRING" id="1503.CLPU_18c00010"/>
<keyword evidence="5 8" id="KW-0812">Transmembrane</keyword>
<keyword evidence="4" id="KW-1003">Cell membrane</keyword>
<dbReference type="PANTHER" id="PTHR34979">
    <property type="entry name" value="INNER MEMBRANE PROTEIN YGAZ"/>
    <property type="match status" value="1"/>
</dbReference>
<evidence type="ECO:0000256" key="2">
    <source>
        <dbReference type="ARBA" id="ARBA00010735"/>
    </source>
</evidence>
<feature type="transmembrane region" description="Helical" evidence="8">
    <location>
        <begin position="209"/>
        <end position="227"/>
    </location>
</feature>
<dbReference type="PANTHER" id="PTHR34979:SF1">
    <property type="entry name" value="INNER MEMBRANE PROTEIN YGAZ"/>
    <property type="match status" value="1"/>
</dbReference>
<feature type="transmembrane region" description="Helical" evidence="8">
    <location>
        <begin position="47"/>
        <end position="68"/>
    </location>
</feature>
<dbReference type="EMBL" id="LGSS01000018">
    <property type="protein sequence ID" value="KNF07319.1"/>
    <property type="molecule type" value="Genomic_DNA"/>
</dbReference>
<dbReference type="Pfam" id="PF03591">
    <property type="entry name" value="AzlC"/>
    <property type="match status" value="1"/>
</dbReference>
<comment type="subcellular location">
    <subcellularLocation>
        <location evidence="1">Cell membrane</location>
        <topology evidence="1">Multi-pass membrane protein</topology>
    </subcellularLocation>
</comment>
<evidence type="ECO:0000256" key="1">
    <source>
        <dbReference type="ARBA" id="ARBA00004651"/>
    </source>
</evidence>
<dbReference type="OrthoDB" id="3177005at2"/>
<organism evidence="9 10">
    <name type="scientific">Gottschalkia purinilytica</name>
    <name type="common">Clostridium purinilyticum</name>
    <dbReference type="NCBI Taxonomy" id="1503"/>
    <lineage>
        <taxon>Bacteria</taxon>
        <taxon>Bacillati</taxon>
        <taxon>Bacillota</taxon>
        <taxon>Tissierellia</taxon>
        <taxon>Tissierellales</taxon>
        <taxon>Gottschalkiaceae</taxon>
        <taxon>Gottschalkia</taxon>
    </lineage>
</organism>
<evidence type="ECO:0000256" key="3">
    <source>
        <dbReference type="ARBA" id="ARBA00022448"/>
    </source>
</evidence>
<reference evidence="10" key="1">
    <citation type="submission" date="2015-07" db="EMBL/GenBank/DDBJ databases">
        <title>Draft genome sequence of the purine-degrading Gottschalkia purinilyticum DSM 1384 (formerly Clostridium purinilyticum).</title>
        <authorList>
            <person name="Poehlein A."/>
            <person name="Schiel-Bengelsdorf B."/>
            <person name="Bengelsdorf F.R."/>
            <person name="Daniel R."/>
            <person name="Duerre P."/>
        </authorList>
    </citation>
    <scope>NUCLEOTIDE SEQUENCE [LARGE SCALE GENOMIC DNA]</scope>
    <source>
        <strain evidence="10">DSM 1384</strain>
    </source>
</reference>
<evidence type="ECO:0000256" key="7">
    <source>
        <dbReference type="ARBA" id="ARBA00023136"/>
    </source>
</evidence>
<keyword evidence="7 8" id="KW-0472">Membrane</keyword>
<name>A0A0L0W727_GOTPU</name>
<evidence type="ECO:0000256" key="8">
    <source>
        <dbReference type="SAM" id="Phobius"/>
    </source>
</evidence>
<comment type="similarity">
    <text evidence="2">Belongs to the AzlC family.</text>
</comment>
<feature type="transmembrane region" description="Helical" evidence="8">
    <location>
        <begin position="130"/>
        <end position="153"/>
    </location>
</feature>
<feature type="transmembrane region" description="Helical" evidence="8">
    <location>
        <begin position="14"/>
        <end position="35"/>
    </location>
</feature>
<comment type="caution">
    <text evidence="9">The sequence shown here is derived from an EMBL/GenBank/DDBJ whole genome shotgun (WGS) entry which is preliminary data.</text>
</comment>
<keyword evidence="10" id="KW-1185">Reference proteome</keyword>
<gene>
    <name evidence="9" type="primary">azlC</name>
    <name evidence="9" type="ORF">CLPU_18c00010</name>
</gene>
<keyword evidence="3" id="KW-0813">Transport</keyword>
<dbReference type="GO" id="GO:0005886">
    <property type="term" value="C:plasma membrane"/>
    <property type="evidence" value="ECO:0007669"/>
    <property type="project" value="UniProtKB-SubCell"/>
</dbReference>
<dbReference type="AlphaFoldDB" id="A0A0L0W727"/>
<feature type="transmembrane region" description="Helical" evidence="8">
    <location>
        <begin position="159"/>
        <end position="177"/>
    </location>
</feature>
<evidence type="ECO:0000313" key="9">
    <source>
        <dbReference type="EMBL" id="KNF07319.1"/>
    </source>
</evidence>
<dbReference type="Proteomes" id="UP000037267">
    <property type="component" value="Unassembled WGS sequence"/>
</dbReference>
<feature type="transmembrane region" description="Helical" evidence="8">
    <location>
        <begin position="184"/>
        <end position="203"/>
    </location>
</feature>
<evidence type="ECO:0000256" key="4">
    <source>
        <dbReference type="ARBA" id="ARBA00022475"/>
    </source>
</evidence>